<dbReference type="InterPro" id="IPR027417">
    <property type="entry name" value="P-loop_NTPase"/>
</dbReference>
<name>A0A6C0ENS7_9ZZZZ</name>
<reference evidence="5" key="1">
    <citation type="journal article" date="2020" name="Nature">
        <title>Giant virus diversity and host interactions through global metagenomics.</title>
        <authorList>
            <person name="Schulz F."/>
            <person name="Roux S."/>
            <person name="Paez-Espino D."/>
            <person name="Jungbluth S."/>
            <person name="Walsh D.A."/>
            <person name="Denef V.J."/>
            <person name="McMahon K.D."/>
            <person name="Konstantinidis K.T."/>
            <person name="Eloe-Fadrosh E.A."/>
            <person name="Kyrpides N.C."/>
            <person name="Woyke T."/>
        </authorList>
    </citation>
    <scope>NUCLEOTIDE SEQUENCE</scope>
    <source>
        <strain evidence="5">GVMAG-M-3300009149-34</strain>
    </source>
</reference>
<dbReference type="GO" id="GO:0016887">
    <property type="term" value="F:ATP hydrolysis activity"/>
    <property type="evidence" value="ECO:0007669"/>
    <property type="project" value="InterPro"/>
</dbReference>
<dbReference type="PANTHER" id="PTHR11669">
    <property type="entry name" value="REPLICATION FACTOR C / DNA POLYMERASE III GAMMA-TAU SUBUNIT"/>
    <property type="match status" value="1"/>
</dbReference>
<keyword evidence="3" id="KW-0067">ATP-binding</keyword>
<dbReference type="GO" id="GO:0005524">
    <property type="term" value="F:ATP binding"/>
    <property type="evidence" value="ECO:0007669"/>
    <property type="project" value="UniProtKB-KW"/>
</dbReference>
<dbReference type="PANTHER" id="PTHR11669:SF20">
    <property type="entry name" value="REPLICATION FACTOR C SUBUNIT 4"/>
    <property type="match status" value="1"/>
</dbReference>
<accession>A0A6C0ENS7</accession>
<dbReference type="GO" id="GO:0003689">
    <property type="term" value="F:DNA clamp loader activity"/>
    <property type="evidence" value="ECO:0007669"/>
    <property type="project" value="TreeGrafter"/>
</dbReference>
<dbReference type="GO" id="GO:0006261">
    <property type="term" value="P:DNA-templated DNA replication"/>
    <property type="evidence" value="ECO:0007669"/>
    <property type="project" value="TreeGrafter"/>
</dbReference>
<dbReference type="GO" id="GO:0003677">
    <property type="term" value="F:DNA binding"/>
    <property type="evidence" value="ECO:0007669"/>
    <property type="project" value="InterPro"/>
</dbReference>
<dbReference type="GO" id="GO:0006281">
    <property type="term" value="P:DNA repair"/>
    <property type="evidence" value="ECO:0007669"/>
    <property type="project" value="TreeGrafter"/>
</dbReference>
<keyword evidence="1" id="KW-0235">DNA replication</keyword>
<dbReference type="SUPFAM" id="SSF48019">
    <property type="entry name" value="post-AAA+ oligomerization domain-like"/>
    <property type="match status" value="1"/>
</dbReference>
<feature type="domain" description="ATPase AAA-type core" evidence="4">
    <location>
        <begin position="38"/>
        <end position="154"/>
    </location>
</feature>
<dbReference type="Pfam" id="PF00004">
    <property type="entry name" value="AAA"/>
    <property type="match status" value="1"/>
</dbReference>
<dbReference type="GO" id="GO:0005634">
    <property type="term" value="C:nucleus"/>
    <property type="evidence" value="ECO:0007669"/>
    <property type="project" value="TreeGrafter"/>
</dbReference>
<sequence>MELPFLKKYQPQRYEEFVIEKDYIHLLKTLINMDNLNILLIGDSGTGKTSLIEATIREYYEIDNIPKNNVLYINNLQEQGISYYRNEVKTFCQTSSGIHGKKKFIILDDIDIVNEQSQQVFRNCIDKYSHKVHFLASCCNIQKTIESIQSRCTLIKLKQNETQLLSQVIKRIKTKENIDISPQAEIFIMNICNNSIRLLINYLEKFSLLDEPITLNIAKKICTNISYYDFERYTNAWYVNKSLPEGIAIIYNIFDKGYSVMDILDSYFQFIKICNIIDENNKYKIIHNICQYISYFHTLHEHEIELVFFTDQLIRNVNDN</sequence>
<dbReference type="Gene3D" id="1.10.8.60">
    <property type="match status" value="1"/>
</dbReference>
<dbReference type="GO" id="GO:0005663">
    <property type="term" value="C:DNA replication factor C complex"/>
    <property type="evidence" value="ECO:0007669"/>
    <property type="project" value="TreeGrafter"/>
</dbReference>
<evidence type="ECO:0000313" key="5">
    <source>
        <dbReference type="EMBL" id="QHT30143.1"/>
    </source>
</evidence>
<evidence type="ECO:0000259" key="4">
    <source>
        <dbReference type="Pfam" id="PF00004"/>
    </source>
</evidence>
<evidence type="ECO:0000256" key="3">
    <source>
        <dbReference type="ARBA" id="ARBA00022840"/>
    </source>
</evidence>
<dbReference type="PROSITE" id="PS00675">
    <property type="entry name" value="SIGMA54_INTERACT_1"/>
    <property type="match status" value="1"/>
</dbReference>
<evidence type="ECO:0000256" key="2">
    <source>
        <dbReference type="ARBA" id="ARBA00022741"/>
    </source>
</evidence>
<dbReference type="InterPro" id="IPR008921">
    <property type="entry name" value="DNA_pol3_clamp-load_cplx_C"/>
</dbReference>
<dbReference type="InterPro" id="IPR050238">
    <property type="entry name" value="DNA_Rep/Repair_Clamp_Loader"/>
</dbReference>
<dbReference type="EMBL" id="MN738892">
    <property type="protein sequence ID" value="QHT30143.1"/>
    <property type="molecule type" value="Genomic_DNA"/>
</dbReference>
<proteinExistence type="predicted"/>
<dbReference type="Gene3D" id="3.40.50.300">
    <property type="entry name" value="P-loop containing nucleotide triphosphate hydrolases"/>
    <property type="match status" value="1"/>
</dbReference>
<dbReference type="SUPFAM" id="SSF52540">
    <property type="entry name" value="P-loop containing nucleoside triphosphate hydrolases"/>
    <property type="match status" value="1"/>
</dbReference>
<dbReference type="CDD" id="cd00009">
    <property type="entry name" value="AAA"/>
    <property type="match status" value="1"/>
</dbReference>
<organism evidence="5">
    <name type="scientific">viral metagenome</name>
    <dbReference type="NCBI Taxonomy" id="1070528"/>
    <lineage>
        <taxon>unclassified sequences</taxon>
        <taxon>metagenomes</taxon>
        <taxon>organismal metagenomes</taxon>
    </lineage>
</organism>
<protein>
    <recommendedName>
        <fullName evidence="4">ATPase AAA-type core domain-containing protein</fullName>
    </recommendedName>
</protein>
<keyword evidence="2" id="KW-0547">Nucleotide-binding</keyword>
<dbReference type="InterPro" id="IPR025662">
    <property type="entry name" value="Sigma_54_int_dom_ATP-bd_1"/>
</dbReference>
<evidence type="ECO:0000256" key="1">
    <source>
        <dbReference type="ARBA" id="ARBA00022705"/>
    </source>
</evidence>
<dbReference type="AlphaFoldDB" id="A0A6C0ENS7"/>
<dbReference type="InterPro" id="IPR003959">
    <property type="entry name" value="ATPase_AAA_core"/>
</dbReference>